<dbReference type="Proteomes" id="UP001390669">
    <property type="component" value="Unassembled WGS sequence"/>
</dbReference>
<keyword evidence="2" id="KW-0479">Metal-binding</keyword>
<evidence type="ECO:0000256" key="1">
    <source>
        <dbReference type="ARBA" id="ARBA00001974"/>
    </source>
</evidence>
<keyword evidence="2" id="KW-0411">Iron-sulfur</keyword>
<dbReference type="InterPro" id="IPR017938">
    <property type="entry name" value="Riboflavin_synthase-like_b-brl"/>
</dbReference>
<proteinExistence type="predicted"/>
<protein>
    <submittedName>
        <fullName evidence="4">FAD-binding oxidoreductase</fullName>
    </submittedName>
</protein>
<keyword evidence="2" id="KW-0001">2Fe-2S</keyword>
<dbReference type="PANTHER" id="PTHR47354">
    <property type="entry name" value="NADH OXIDOREDUCTASE HCR"/>
    <property type="match status" value="1"/>
</dbReference>
<organism evidence="4 5">
    <name type="scientific">Paraburkholderia guartelaensis</name>
    <dbReference type="NCBI Taxonomy" id="2546446"/>
    <lineage>
        <taxon>Bacteria</taxon>
        <taxon>Pseudomonadati</taxon>
        <taxon>Pseudomonadota</taxon>
        <taxon>Betaproteobacteria</taxon>
        <taxon>Burkholderiales</taxon>
        <taxon>Burkholderiaceae</taxon>
        <taxon>Paraburkholderia</taxon>
    </lineage>
</organism>
<comment type="cofactor">
    <cofactor evidence="1">
        <name>FAD</name>
        <dbReference type="ChEBI" id="CHEBI:57692"/>
    </cofactor>
</comment>
<dbReference type="Pfam" id="PF00970">
    <property type="entry name" value="FAD_binding_6"/>
    <property type="match status" value="1"/>
</dbReference>
<accession>A0ABU9SPR3</accession>
<dbReference type="PANTHER" id="PTHR47354:SF5">
    <property type="entry name" value="PROTEIN RFBI"/>
    <property type="match status" value="1"/>
</dbReference>
<feature type="domain" description="FAD-binding FR-type" evidence="3">
    <location>
        <begin position="1"/>
        <end position="60"/>
    </location>
</feature>
<evidence type="ECO:0000256" key="2">
    <source>
        <dbReference type="ARBA" id="ARBA00022714"/>
    </source>
</evidence>
<evidence type="ECO:0000313" key="4">
    <source>
        <dbReference type="EMBL" id="MEM5453024.1"/>
    </source>
</evidence>
<keyword evidence="2" id="KW-0408">Iron</keyword>
<dbReference type="InterPro" id="IPR017927">
    <property type="entry name" value="FAD-bd_FR_type"/>
</dbReference>
<dbReference type="SUPFAM" id="SSF63380">
    <property type="entry name" value="Riboflavin synthase domain-like"/>
    <property type="match status" value="1"/>
</dbReference>
<dbReference type="Gene3D" id="2.40.30.10">
    <property type="entry name" value="Translation factors"/>
    <property type="match status" value="1"/>
</dbReference>
<evidence type="ECO:0000259" key="3">
    <source>
        <dbReference type="PROSITE" id="PS51384"/>
    </source>
</evidence>
<evidence type="ECO:0000313" key="5">
    <source>
        <dbReference type="Proteomes" id="UP001390669"/>
    </source>
</evidence>
<name>A0ABU9SPR3_9BURK</name>
<dbReference type="EMBL" id="JAYMRW010000029">
    <property type="protein sequence ID" value="MEM5453024.1"/>
    <property type="molecule type" value="Genomic_DNA"/>
</dbReference>
<keyword evidence="5" id="KW-1185">Reference proteome</keyword>
<dbReference type="InterPro" id="IPR008333">
    <property type="entry name" value="Cbr1-like_FAD-bd_dom"/>
</dbReference>
<dbReference type="PROSITE" id="PS51384">
    <property type="entry name" value="FAD_FR"/>
    <property type="match status" value="1"/>
</dbReference>
<dbReference type="InterPro" id="IPR050415">
    <property type="entry name" value="MRET"/>
</dbReference>
<gene>
    <name evidence="4" type="ORF">VSR33_37170</name>
</gene>
<sequence length="82" mass="9230">MPGTDVWRSYSFASRPADDNQLQFLIRLLPDGAMSNYMRERCRPGQTIDLEAPLGTFYLRQVGAAARDGGGRNWPVRISRDA</sequence>
<reference evidence="4 5" key="1">
    <citation type="submission" date="2024-01" db="EMBL/GenBank/DDBJ databases">
        <title>The diversity of rhizobia nodulating Mimosa spp. in eleven states of Brazil covering several biomes is determined by host plant, location, and edaphic factors.</title>
        <authorList>
            <person name="Rouws L."/>
            <person name="Barauna A."/>
            <person name="Beukes C."/>
            <person name="De Faria S.M."/>
            <person name="Gross E."/>
            <person name="Dos Reis Junior F.B."/>
            <person name="Simon M."/>
            <person name="Maluk M."/>
            <person name="Odee D.W."/>
            <person name="Kenicer G."/>
            <person name="Young J.P.W."/>
            <person name="Reis V.M."/>
            <person name="Zilli J."/>
            <person name="James E.K."/>
        </authorList>
    </citation>
    <scope>NUCLEOTIDE SEQUENCE [LARGE SCALE GENOMIC DNA]</scope>
    <source>
        <strain evidence="4 5">JPY164</strain>
    </source>
</reference>
<comment type="caution">
    <text evidence="4">The sequence shown here is derived from an EMBL/GenBank/DDBJ whole genome shotgun (WGS) entry which is preliminary data.</text>
</comment>
<dbReference type="RefSeq" id="WP_406954345.1">
    <property type="nucleotide sequence ID" value="NZ_JAYMRW010000029.1"/>
</dbReference>